<gene>
    <name evidence="2" type="ORF">F5878DRAFT_190510</name>
</gene>
<feature type="region of interest" description="Disordered" evidence="1">
    <location>
        <begin position="1106"/>
        <end position="1359"/>
    </location>
</feature>
<feature type="compositionally biased region" description="Acidic residues" evidence="1">
    <location>
        <begin position="1062"/>
        <end position="1074"/>
    </location>
</feature>
<feature type="region of interest" description="Disordered" evidence="1">
    <location>
        <begin position="1653"/>
        <end position="1730"/>
    </location>
</feature>
<accession>A0AA38P8G3</accession>
<feature type="region of interest" description="Disordered" evidence="1">
    <location>
        <begin position="328"/>
        <end position="401"/>
    </location>
</feature>
<feature type="compositionally biased region" description="Low complexity" evidence="1">
    <location>
        <begin position="554"/>
        <end position="576"/>
    </location>
</feature>
<feature type="compositionally biased region" description="Basic and acidic residues" evidence="1">
    <location>
        <begin position="711"/>
        <end position="720"/>
    </location>
</feature>
<feature type="compositionally biased region" description="Basic and acidic residues" evidence="1">
    <location>
        <begin position="1204"/>
        <end position="1216"/>
    </location>
</feature>
<feature type="compositionally biased region" description="Acidic residues" evidence="1">
    <location>
        <begin position="107"/>
        <end position="146"/>
    </location>
</feature>
<protein>
    <submittedName>
        <fullName evidence="2">Uncharacterized protein</fullName>
    </submittedName>
</protein>
<feature type="compositionally biased region" description="Basic and acidic residues" evidence="1">
    <location>
        <begin position="1010"/>
        <end position="1025"/>
    </location>
</feature>
<feature type="compositionally biased region" description="Polar residues" evidence="1">
    <location>
        <begin position="1226"/>
        <end position="1236"/>
    </location>
</feature>
<feature type="compositionally biased region" description="Low complexity" evidence="1">
    <location>
        <begin position="996"/>
        <end position="1009"/>
    </location>
</feature>
<feature type="compositionally biased region" description="Polar residues" evidence="1">
    <location>
        <begin position="1545"/>
        <end position="1556"/>
    </location>
</feature>
<evidence type="ECO:0000313" key="2">
    <source>
        <dbReference type="EMBL" id="KAJ3838018.1"/>
    </source>
</evidence>
<feature type="region of interest" description="Disordered" evidence="1">
    <location>
        <begin position="1373"/>
        <end position="1425"/>
    </location>
</feature>
<evidence type="ECO:0000313" key="3">
    <source>
        <dbReference type="Proteomes" id="UP001163846"/>
    </source>
</evidence>
<feature type="compositionally biased region" description="Basic residues" evidence="1">
    <location>
        <begin position="1576"/>
        <end position="1585"/>
    </location>
</feature>
<feature type="region of interest" description="Disordered" evidence="1">
    <location>
        <begin position="39"/>
        <end position="275"/>
    </location>
</feature>
<feature type="region of interest" description="Disordered" evidence="1">
    <location>
        <begin position="1532"/>
        <end position="1632"/>
    </location>
</feature>
<proteinExistence type="predicted"/>
<feature type="compositionally biased region" description="Polar residues" evidence="1">
    <location>
        <begin position="595"/>
        <end position="608"/>
    </location>
</feature>
<feature type="region of interest" description="Disordered" evidence="1">
    <location>
        <begin position="686"/>
        <end position="720"/>
    </location>
</feature>
<sequence length="1730" mass="188067">MKSTRSRIPKAPIYNPYDKFSQNDFDAWIGDITGSLRKVLRHEEPEPEPLSTNGFGGHETDSELGGEEESDDPFAETRVKRVKGKARDPREGPGLTAGTMTEPIELVSDDEDSGEEDKEVEAGFEGDDGEEYEQDASDSDDVEEGDDHQSVRVGHSNSSSLSPSRRRHDNFREEDDEDVEDYDEDQVSNQIAPEEVWEEEVTPESDTVNVEVLFHSSLPLKQKLPSRSNSPEGNDRNHELEDEDQPTTENTAFPLDIEQDDLTSSQPLSLPDVWEGPQTYAEDYYSGGDVVHADDFPASADFLTEHDDFERATDPGFFLTPGLLTPNGDNAVSPALSDQEKAAIQSSSGHEIPTELLNDIDDGNVEQFNENSDSPLPGSSPMLTYPELDDEENQSVHDQPSPVIILSDEEEGENMFIVHEERSSPPPEYEMDVEHDGALEDGHQDHLFPGMDSDVQDDEIFLPLGTSDLDIVDEVEVETDRKSSDDVEPELSLEVDMLPSTKESDLSPPQEFQDQDHASSVEETSNANLKSPEETVSGALEEPSITEPMDEPPVEVVSQVEAQSAAAISSDPIDSATELRESSQDKVSAIDEVSLETTQKSGDTSLSPKSLPIDIESFATMQDTQPGRLKAPGHSKEVDHGDDYSFVPLVPEEDELNEDGEVELDIETVPGANIFTHIHEVEEIMTEGRSATEPESSEALEHMVVQDASAPDEHTREDDNVRVIPSSAEALDTDVHEDVAQEAVDAFSSNVHIAQHGLLQSSDAAERLDLEASDVYGDSALHSDNKRPSSFNVQVPPPADYASDTPLVVDAQLQLVQDARSSPSPPPGEVVSDVVVEAERVTVPAAPDIDALGHDIKARSTSPVQLSHTEVPTVTTNGINSTGSREYHDEVSVTQDNAKIDIPEAQSFDAMVTNTQPVTSPAEPFTSNKNEAVMQLSTHAVDAQSNHMPDVFIPELLARSSVPVLHADPYPASLSTPIDDIEGATDEEVDEIDQDSIISNEISTSSSSMTEEKPNSDKPPIHPDNEESDDETGEDLDMELQYPDDENTAQPLNSGTTASAADELDSDAEGDIDPDFVVGDNAIAPSQMPTLTDPHVNIEAILAEHASASSPESVDNESRHAVPVLSHPSDDNHPAPEINRIATNKNDEDAKPNVVDSQSVLALSDIVSAPDFQIEKPDNEKPEKENEIDDDQDVDNLEVLAPAVRKEIESPHRDDPPSIPSVPEVGSTQSSTTNDTGVPRRTKRKRKIPVTIQNGYNASTVLPTSKSKGKKRASPQDISDTASTSSASAAVRILTGSRASSVVSTLTRDGSAPTNPSPTPLRAQEASSTGAQLPAPPLQPPPPPQLMFHNHSKKKPAPHRPALTLQTEIPKTLSRASSLPQPFASSSSQQRSPEEDSSHSRSGTPAPDQSHIIRREPSTNSPVTRSHCRYHKISLAEEEDGAHIHFLVPGCSLVDRKLIQEEEIVDHGDATYEDSLRKVADIETLGINEYVLGVIRLLVGPDKEHEVYFLPRPGEERARKLIHRARRSRLGRSSFGSSAGLGSPRGSTSNLNGNVFSPSSSSLAPVSVAGSSSTNRSKKQRRPRRHDRERDGDSSLWSEAYSTESGNEESDGTDENVSKAKRPKLVHTEEDGVITNQDSLGIWSRNGVSDPIHESASAVTATRTKAKRKRLLDSSAIAYKPGQDAGDTSTDEEDIPKPKKRKAAIKRASTTNEPKSRPKKTKSVPFGLPN</sequence>
<feature type="region of interest" description="Disordered" evidence="1">
    <location>
        <begin position="988"/>
        <end position="1091"/>
    </location>
</feature>
<feature type="compositionally biased region" description="Low complexity" evidence="1">
    <location>
        <begin position="1557"/>
        <end position="1573"/>
    </location>
</feature>
<comment type="caution">
    <text evidence="2">The sequence shown here is derived from an EMBL/GenBank/DDBJ whole genome shotgun (WGS) entry which is preliminary data.</text>
</comment>
<name>A0AA38P8G3_9AGAR</name>
<feature type="region of interest" description="Disordered" evidence="1">
    <location>
        <begin position="778"/>
        <end position="803"/>
    </location>
</feature>
<dbReference type="EMBL" id="MU806208">
    <property type="protein sequence ID" value="KAJ3838018.1"/>
    <property type="molecule type" value="Genomic_DNA"/>
</dbReference>
<feature type="compositionally biased region" description="Pro residues" evidence="1">
    <location>
        <begin position="1334"/>
        <end position="1345"/>
    </location>
</feature>
<evidence type="ECO:0000256" key="1">
    <source>
        <dbReference type="SAM" id="MobiDB-lite"/>
    </source>
</evidence>
<feature type="compositionally biased region" description="Polar residues" evidence="1">
    <location>
        <begin position="1048"/>
        <end position="1057"/>
    </location>
</feature>
<dbReference type="Proteomes" id="UP001163846">
    <property type="component" value="Unassembled WGS sequence"/>
</dbReference>
<feature type="compositionally biased region" description="Basic and acidic residues" evidence="1">
    <location>
        <begin position="1173"/>
        <end position="1185"/>
    </location>
</feature>
<feature type="compositionally biased region" description="Low complexity" evidence="1">
    <location>
        <begin position="1377"/>
        <end position="1391"/>
    </location>
</feature>
<feature type="compositionally biased region" description="Acidic residues" evidence="1">
    <location>
        <begin position="1186"/>
        <end position="1196"/>
    </location>
</feature>
<feature type="compositionally biased region" description="Acidic residues" evidence="1">
    <location>
        <begin position="172"/>
        <end position="186"/>
    </location>
</feature>
<feature type="compositionally biased region" description="Low complexity" evidence="1">
    <location>
        <begin position="1281"/>
        <end position="1290"/>
    </location>
</feature>
<feature type="region of interest" description="Disordered" evidence="1">
    <location>
        <begin position="470"/>
        <end position="646"/>
    </location>
</feature>
<feature type="compositionally biased region" description="Low complexity" evidence="1">
    <location>
        <begin position="1532"/>
        <end position="1542"/>
    </location>
</feature>
<feature type="compositionally biased region" description="Polar residues" evidence="1">
    <location>
        <begin position="1595"/>
        <end position="1605"/>
    </location>
</feature>
<feature type="compositionally biased region" description="Acidic residues" evidence="1">
    <location>
        <begin position="1026"/>
        <end position="1047"/>
    </location>
</feature>
<organism evidence="2 3">
    <name type="scientific">Lentinula raphanica</name>
    <dbReference type="NCBI Taxonomy" id="153919"/>
    <lineage>
        <taxon>Eukaryota</taxon>
        <taxon>Fungi</taxon>
        <taxon>Dikarya</taxon>
        <taxon>Basidiomycota</taxon>
        <taxon>Agaricomycotina</taxon>
        <taxon>Agaricomycetes</taxon>
        <taxon>Agaricomycetidae</taxon>
        <taxon>Agaricales</taxon>
        <taxon>Marasmiineae</taxon>
        <taxon>Omphalotaceae</taxon>
        <taxon>Lentinula</taxon>
    </lineage>
</organism>
<keyword evidence="3" id="KW-1185">Reference proteome</keyword>
<reference evidence="2" key="1">
    <citation type="submission" date="2022-08" db="EMBL/GenBank/DDBJ databases">
        <authorList>
            <consortium name="DOE Joint Genome Institute"/>
            <person name="Min B."/>
            <person name="Riley R."/>
            <person name="Sierra-Patev S."/>
            <person name="Naranjo-Ortiz M."/>
            <person name="Looney B."/>
            <person name="Konkel Z."/>
            <person name="Slot J.C."/>
            <person name="Sakamoto Y."/>
            <person name="Steenwyk J.L."/>
            <person name="Rokas A."/>
            <person name="Carro J."/>
            <person name="Camarero S."/>
            <person name="Ferreira P."/>
            <person name="Molpeceres G."/>
            <person name="Ruiz-Duenas F.J."/>
            <person name="Serrano A."/>
            <person name="Henrissat B."/>
            <person name="Drula E."/>
            <person name="Hughes K.W."/>
            <person name="Mata J.L."/>
            <person name="Ishikawa N.K."/>
            <person name="Vargas-Isla R."/>
            <person name="Ushijima S."/>
            <person name="Smith C.A."/>
            <person name="Ahrendt S."/>
            <person name="Andreopoulos W."/>
            <person name="He G."/>
            <person name="Labutti K."/>
            <person name="Lipzen A."/>
            <person name="Ng V."/>
            <person name="Sandor L."/>
            <person name="Barry K."/>
            <person name="Martinez A.T."/>
            <person name="Xiao Y."/>
            <person name="Gibbons J.G."/>
            <person name="Terashima K."/>
            <person name="Hibbett D.S."/>
            <person name="Grigoriev I.V."/>
        </authorList>
    </citation>
    <scope>NUCLEOTIDE SEQUENCE</scope>
    <source>
        <strain evidence="2">TFB9207</strain>
    </source>
</reference>
<feature type="compositionally biased region" description="Basic and acidic residues" evidence="1">
    <location>
        <begin position="75"/>
        <end position="91"/>
    </location>
</feature>
<feature type="compositionally biased region" description="Polar residues" evidence="1">
    <location>
        <begin position="1251"/>
        <end position="1266"/>
    </location>
</feature>
<feature type="compositionally biased region" description="Polar residues" evidence="1">
    <location>
        <begin position="1297"/>
        <end position="1314"/>
    </location>
</feature>
<feature type="compositionally biased region" description="Basic and acidic residues" evidence="1">
    <location>
        <begin position="634"/>
        <end position="643"/>
    </location>
</feature>
<feature type="compositionally biased region" description="Acidic residues" evidence="1">
    <location>
        <begin position="62"/>
        <end position="74"/>
    </location>
</feature>